<feature type="compositionally biased region" description="Basic and acidic residues" evidence="1">
    <location>
        <begin position="1"/>
        <end position="19"/>
    </location>
</feature>
<evidence type="ECO:0000313" key="4">
    <source>
        <dbReference type="Proteomes" id="UP001605036"/>
    </source>
</evidence>
<organism evidence="3 4">
    <name type="scientific">Riccia fluitans</name>
    <dbReference type="NCBI Taxonomy" id="41844"/>
    <lineage>
        <taxon>Eukaryota</taxon>
        <taxon>Viridiplantae</taxon>
        <taxon>Streptophyta</taxon>
        <taxon>Embryophyta</taxon>
        <taxon>Marchantiophyta</taxon>
        <taxon>Marchantiopsida</taxon>
        <taxon>Marchantiidae</taxon>
        <taxon>Marchantiales</taxon>
        <taxon>Ricciaceae</taxon>
        <taxon>Riccia</taxon>
    </lineage>
</organism>
<feature type="compositionally biased region" description="Polar residues" evidence="1">
    <location>
        <begin position="20"/>
        <end position="29"/>
    </location>
</feature>
<dbReference type="SUPFAM" id="SSF56672">
    <property type="entry name" value="DNA/RNA polymerases"/>
    <property type="match status" value="1"/>
</dbReference>
<feature type="domain" description="Reverse transcriptase" evidence="2">
    <location>
        <begin position="178"/>
        <end position="338"/>
    </location>
</feature>
<dbReference type="InterPro" id="IPR000477">
    <property type="entry name" value="RT_dom"/>
</dbReference>
<dbReference type="Pfam" id="PF00078">
    <property type="entry name" value="RVT_1"/>
    <property type="match status" value="1"/>
</dbReference>
<sequence>MKESSKKEGKAMTNHERSNEPGSTEQLQPQVIITYTVVSSSDEKEWSHFGKLDEIVHQTLSKVLNAPPSDKEMTASKEEDVIHREDKTIGATTFRMTEGMIPPRSWKEIKMSDMKGILSELGTHRIDLRPNPIPIRQEQYRLNDKYSLLVKKNLDNLLKAGFIYPVLSSEWVSPIVVIPKKATGKIRVSQDFQKPNNATLKDHHPLPFTDVILDQVPGHECYSFLDGFLGYNQVFLRPEDCEKTTFTIDWGTFAYRVMPFGLTNAPATFQQMMMNIFRDYLWKFVKVFLDDFCVYSSKKDHKEKLGLTFEKCRPNQLRLHPKKSYICMQEGILLGHRISC</sequence>
<dbReference type="InterPro" id="IPR043128">
    <property type="entry name" value="Rev_trsase/Diguanyl_cyclase"/>
</dbReference>
<protein>
    <recommendedName>
        <fullName evidence="2">Reverse transcriptase domain-containing protein</fullName>
    </recommendedName>
</protein>
<dbReference type="EMBL" id="JBHFFA010000004">
    <property type="protein sequence ID" value="KAL2631423.1"/>
    <property type="molecule type" value="Genomic_DNA"/>
</dbReference>
<dbReference type="PANTHER" id="PTHR24559">
    <property type="entry name" value="TRANSPOSON TY3-I GAG-POL POLYPROTEIN"/>
    <property type="match status" value="1"/>
</dbReference>
<proteinExistence type="predicted"/>
<dbReference type="PANTHER" id="PTHR24559:SF444">
    <property type="entry name" value="REVERSE TRANSCRIPTASE DOMAIN-CONTAINING PROTEIN"/>
    <property type="match status" value="1"/>
</dbReference>
<dbReference type="Proteomes" id="UP001605036">
    <property type="component" value="Unassembled WGS sequence"/>
</dbReference>
<dbReference type="InterPro" id="IPR053134">
    <property type="entry name" value="RNA-dir_DNA_polymerase"/>
</dbReference>
<evidence type="ECO:0000313" key="3">
    <source>
        <dbReference type="EMBL" id="KAL2631423.1"/>
    </source>
</evidence>
<dbReference type="Gene3D" id="3.30.70.270">
    <property type="match status" value="1"/>
</dbReference>
<name>A0ABD1YL32_9MARC</name>
<dbReference type="AlphaFoldDB" id="A0ABD1YL32"/>
<dbReference type="InterPro" id="IPR043502">
    <property type="entry name" value="DNA/RNA_pol_sf"/>
</dbReference>
<evidence type="ECO:0000256" key="1">
    <source>
        <dbReference type="SAM" id="MobiDB-lite"/>
    </source>
</evidence>
<dbReference type="Gene3D" id="3.10.10.10">
    <property type="entry name" value="HIV Type 1 Reverse Transcriptase, subunit A, domain 1"/>
    <property type="match status" value="1"/>
</dbReference>
<gene>
    <name evidence="3" type="ORF">R1flu_016109</name>
</gene>
<feature type="region of interest" description="Disordered" evidence="1">
    <location>
        <begin position="1"/>
        <end position="29"/>
    </location>
</feature>
<accession>A0ABD1YL32</accession>
<dbReference type="CDD" id="cd01647">
    <property type="entry name" value="RT_LTR"/>
    <property type="match status" value="1"/>
</dbReference>
<reference evidence="3 4" key="1">
    <citation type="submission" date="2024-09" db="EMBL/GenBank/DDBJ databases">
        <title>Chromosome-scale assembly of Riccia fluitans.</title>
        <authorList>
            <person name="Paukszto L."/>
            <person name="Sawicki J."/>
            <person name="Karawczyk K."/>
            <person name="Piernik-Szablinska J."/>
            <person name="Szczecinska M."/>
            <person name="Mazdziarz M."/>
        </authorList>
    </citation>
    <scope>NUCLEOTIDE SEQUENCE [LARGE SCALE GENOMIC DNA]</scope>
    <source>
        <strain evidence="3">Rf_01</strain>
        <tissue evidence="3">Aerial parts of the thallus</tissue>
    </source>
</reference>
<keyword evidence="4" id="KW-1185">Reference proteome</keyword>
<comment type="caution">
    <text evidence="3">The sequence shown here is derived from an EMBL/GenBank/DDBJ whole genome shotgun (WGS) entry which is preliminary data.</text>
</comment>
<evidence type="ECO:0000259" key="2">
    <source>
        <dbReference type="Pfam" id="PF00078"/>
    </source>
</evidence>